<dbReference type="Proteomes" id="UP001372834">
    <property type="component" value="Unassembled WGS sequence"/>
</dbReference>
<gene>
    <name evidence="1" type="ORF">RUM43_011813</name>
</gene>
<dbReference type="AlphaFoldDB" id="A0AAN8P5W7"/>
<reference evidence="1 2" key="1">
    <citation type="submission" date="2023-10" db="EMBL/GenBank/DDBJ databases">
        <title>Genomes of two closely related lineages of the louse Polyplax serrata with different host specificities.</title>
        <authorList>
            <person name="Martinu J."/>
            <person name="Tarabai H."/>
            <person name="Stefka J."/>
            <person name="Hypsa V."/>
        </authorList>
    </citation>
    <scope>NUCLEOTIDE SEQUENCE [LARGE SCALE GENOMIC DNA]</scope>
    <source>
        <strain evidence="1">HR10_N</strain>
    </source>
</reference>
<evidence type="ECO:0000313" key="2">
    <source>
        <dbReference type="Proteomes" id="UP001372834"/>
    </source>
</evidence>
<proteinExistence type="predicted"/>
<protein>
    <submittedName>
        <fullName evidence="1">Uncharacterized protein</fullName>
    </submittedName>
</protein>
<organism evidence="1 2">
    <name type="scientific">Polyplax serrata</name>
    <name type="common">Common mouse louse</name>
    <dbReference type="NCBI Taxonomy" id="468196"/>
    <lineage>
        <taxon>Eukaryota</taxon>
        <taxon>Metazoa</taxon>
        <taxon>Ecdysozoa</taxon>
        <taxon>Arthropoda</taxon>
        <taxon>Hexapoda</taxon>
        <taxon>Insecta</taxon>
        <taxon>Pterygota</taxon>
        <taxon>Neoptera</taxon>
        <taxon>Paraneoptera</taxon>
        <taxon>Psocodea</taxon>
        <taxon>Troctomorpha</taxon>
        <taxon>Phthiraptera</taxon>
        <taxon>Anoplura</taxon>
        <taxon>Polyplacidae</taxon>
        <taxon>Polyplax</taxon>
    </lineage>
</organism>
<dbReference type="EMBL" id="JAWJWE010000005">
    <property type="protein sequence ID" value="KAK6634412.1"/>
    <property type="molecule type" value="Genomic_DNA"/>
</dbReference>
<name>A0AAN8P5W7_POLSC</name>
<sequence>MEHGTVGTVEVPVKLEKGPSLKIGSSSTTTDYINRLYDTTSVPSKTKASGQPVKRTETDQIKRYTPKSTNRRRKTLEVAKTEMIFKLFGDNGGNDLGNSSYDAQPHLPFHYNDLQVVSSLESTNYPTKA</sequence>
<comment type="caution">
    <text evidence="1">The sequence shown here is derived from an EMBL/GenBank/DDBJ whole genome shotgun (WGS) entry which is preliminary data.</text>
</comment>
<accession>A0AAN8P5W7</accession>
<evidence type="ECO:0000313" key="1">
    <source>
        <dbReference type="EMBL" id="KAK6634412.1"/>
    </source>
</evidence>